<dbReference type="InterPro" id="IPR029044">
    <property type="entry name" value="Nucleotide-diphossugar_trans"/>
</dbReference>
<accession>A0ABN2IS51</accession>
<dbReference type="PANTHER" id="PTHR43685:SF2">
    <property type="entry name" value="GLYCOSYLTRANSFERASE 2-LIKE DOMAIN-CONTAINING PROTEIN"/>
    <property type="match status" value="1"/>
</dbReference>
<evidence type="ECO:0000259" key="3">
    <source>
        <dbReference type="Pfam" id="PF22181"/>
    </source>
</evidence>
<dbReference type="Pfam" id="PF00535">
    <property type="entry name" value="Glycos_transf_2"/>
    <property type="match status" value="1"/>
</dbReference>
<evidence type="ECO:0000259" key="1">
    <source>
        <dbReference type="Pfam" id="PF00535"/>
    </source>
</evidence>
<dbReference type="Gene3D" id="3.90.550.10">
    <property type="entry name" value="Spore Coat Polysaccharide Biosynthesis Protein SpsA, Chain A"/>
    <property type="match status" value="1"/>
</dbReference>
<dbReference type="RefSeq" id="WP_344245007.1">
    <property type="nucleotide sequence ID" value="NZ_BAAAPM010000002.1"/>
</dbReference>
<reference evidence="4 5" key="1">
    <citation type="journal article" date="2019" name="Int. J. Syst. Evol. Microbiol.">
        <title>The Global Catalogue of Microorganisms (GCM) 10K type strain sequencing project: providing services to taxonomists for standard genome sequencing and annotation.</title>
        <authorList>
            <consortium name="The Broad Institute Genomics Platform"/>
            <consortium name="The Broad Institute Genome Sequencing Center for Infectious Disease"/>
            <person name="Wu L."/>
            <person name="Ma J."/>
        </authorList>
    </citation>
    <scope>NUCLEOTIDE SEQUENCE [LARGE SCALE GENOMIC DNA]</scope>
    <source>
        <strain evidence="4 5">JCM 15589</strain>
    </source>
</reference>
<evidence type="ECO:0000313" key="5">
    <source>
        <dbReference type="Proteomes" id="UP001501138"/>
    </source>
</evidence>
<dbReference type="InterPro" id="IPR050834">
    <property type="entry name" value="Glycosyltransf_2"/>
</dbReference>
<comment type="caution">
    <text evidence="4">The sequence shown here is derived from an EMBL/GenBank/DDBJ whole genome shotgun (WGS) entry which is preliminary data.</text>
</comment>
<dbReference type="Pfam" id="PF04230">
    <property type="entry name" value="PS_pyruv_trans"/>
    <property type="match status" value="1"/>
</dbReference>
<dbReference type="InterPro" id="IPR054028">
    <property type="entry name" value="TarS/TarP_linker"/>
</dbReference>
<feature type="domain" description="Polysaccharide pyruvyl transferase" evidence="2">
    <location>
        <begin position="1118"/>
        <end position="1164"/>
    </location>
</feature>
<feature type="domain" description="TarS/TarP linker" evidence="3">
    <location>
        <begin position="553"/>
        <end position="641"/>
    </location>
</feature>
<dbReference type="Pfam" id="PF22181">
    <property type="entry name" value="TarS_linker"/>
    <property type="match status" value="1"/>
</dbReference>
<dbReference type="InterPro" id="IPR007345">
    <property type="entry name" value="Polysacch_pyruvyl_Trfase"/>
</dbReference>
<dbReference type="SUPFAM" id="SSF53448">
    <property type="entry name" value="Nucleotide-diphospho-sugar transferases"/>
    <property type="match status" value="1"/>
</dbReference>
<evidence type="ECO:0000313" key="4">
    <source>
        <dbReference type="EMBL" id="GAA1710365.1"/>
    </source>
</evidence>
<name>A0ABN2IS51_9MICO</name>
<evidence type="ECO:0000259" key="2">
    <source>
        <dbReference type="Pfam" id="PF04230"/>
    </source>
</evidence>
<dbReference type="InterPro" id="IPR001173">
    <property type="entry name" value="Glyco_trans_2-like"/>
</dbReference>
<protein>
    <recommendedName>
        <fullName evidence="6">Glycosyltransferase</fullName>
    </recommendedName>
</protein>
<gene>
    <name evidence="4" type="ORF">GCM10009809_03380</name>
</gene>
<dbReference type="CDD" id="cd00761">
    <property type="entry name" value="Glyco_tranf_GTA_type"/>
    <property type="match status" value="1"/>
</dbReference>
<evidence type="ECO:0008006" key="6">
    <source>
        <dbReference type="Google" id="ProtNLM"/>
    </source>
</evidence>
<sequence>MTMNAERRDEPGRRDQARTDLDGLVWVDGVLHLRATTRRLDEHGAERTVLRSDVDDDAEGTTCRLLVRERTAGTMRRLDTSSTAELVPLPGDDRRVTVRVRSEARFDPRADAPGTGPTTGPGTWDVLAEPLGPGSEHPIEVRGDQPARPALVDGVPYVASRDEDGTLRLEVAQVRPLVDAARPRAAAARVGTAADDAGRRTVRISVPLDGIRVFPTDAGHAVADGGAELVAPDGSRARRALRTLRRRDRASTAPGAFEVVTEGEAVTLQATVAATPGLWQVVLAPGGTRTPVPLLVRVGRGGAARVVAPPRAARQAAAADLAAAPRVSVVVPVYNGANTVEEAVRSVFDQTLPAEQVEIVTVDDGSTDDSLAVLRRLEKQHPRMRVVTQARSGTAAAPRNAGIEASTGRHLFFLDADDVLAPAALEKMADAADALEADVVLGKMEGFAGRTNVPRRVFKKTSVDADLVANHMMGALGPTKLFRAAHVSGQGLRFPAGLLHGEDQPFVAEAELSARRVVILTDAVYYRVRGHEARRGRRSGSVIDVRLRKTRLLTGVVERYTEPGDRRDELLRRSFGDRALEGAFRRAYLALDAEARADLVDRVADEFGHLWTPGLRARVEPHTRPVYDLVFRRDPVTLAALVEHAGGDPRHLLVVARRDGFFVDAPASVEDALGREALRADPPEVAHLLTGLTVSGDRVTARGQVHPLTAAPLPTGVHAEWRLRRASPPTGTESVEARTAVRGTTPVDARQDAVTFEIGTDVDELPGSGVWDLWITPLWDDRPGTPVRFGAVRDRSVDKDAVALEASGAVLFGAARSGNLSIDRDGSGHPAPDARMTALRLDPDGRPEAVLHVASDAPPRVYAYVATAEGRDARHRLPWSRVDDEHVAARLPVPFTASTLPLTLAVSQHGVLAAVVGEGPARAGSDELRAEAVPGEPARPGARAAAVVRVTRTSSARAPEVPAAGPTPGGATHEPVRLWWWRWRHPTELNFGDEVTAPLVERLTGRRVVWTPLDRAEIVGAGSVLQMALRERGEDMPAVWGAGMIRPFKGEAPAGFVPRAVRGRLSLEGLSPEAQAGAALGDPGLLADRLVDGPVGKRYALGVIPHYRDVEDPTMRAIAALPGVRRIDVAWTPEEVAREIAACEVVVSSSMHGLIFADALGVPNARLKVSDKLVGGDHKFRDYCSAFGPDRYQPPLTPDDVRDLDLPRLVELVTGRFRPPTGIDDLKRGLVASLPV</sequence>
<keyword evidence="5" id="KW-1185">Reference proteome</keyword>
<organism evidence="4 5">
    <name type="scientific">Isoptericola hypogeus</name>
    <dbReference type="NCBI Taxonomy" id="300179"/>
    <lineage>
        <taxon>Bacteria</taxon>
        <taxon>Bacillati</taxon>
        <taxon>Actinomycetota</taxon>
        <taxon>Actinomycetes</taxon>
        <taxon>Micrococcales</taxon>
        <taxon>Promicromonosporaceae</taxon>
        <taxon>Isoptericola</taxon>
    </lineage>
</organism>
<dbReference type="EMBL" id="BAAAPM010000002">
    <property type="protein sequence ID" value="GAA1710365.1"/>
    <property type="molecule type" value="Genomic_DNA"/>
</dbReference>
<feature type="domain" description="Glycosyltransferase 2-like" evidence="1">
    <location>
        <begin position="328"/>
        <end position="457"/>
    </location>
</feature>
<proteinExistence type="predicted"/>
<dbReference type="PANTHER" id="PTHR43685">
    <property type="entry name" value="GLYCOSYLTRANSFERASE"/>
    <property type="match status" value="1"/>
</dbReference>
<dbReference type="Proteomes" id="UP001501138">
    <property type="component" value="Unassembled WGS sequence"/>
</dbReference>